<dbReference type="Proteomes" id="UP001433508">
    <property type="component" value="Unassembled WGS sequence"/>
</dbReference>
<gene>
    <name evidence="1" type="ORF">V1525DRAFT_395515</name>
</gene>
<evidence type="ECO:0000313" key="2">
    <source>
        <dbReference type="Proteomes" id="UP001433508"/>
    </source>
</evidence>
<name>A0ACC3T8N7_LIPKO</name>
<proteinExistence type="predicted"/>
<protein>
    <submittedName>
        <fullName evidence="1">Uncharacterized protein</fullName>
    </submittedName>
</protein>
<accession>A0ACC3T8N7</accession>
<comment type="caution">
    <text evidence="1">The sequence shown here is derived from an EMBL/GenBank/DDBJ whole genome shotgun (WGS) entry which is preliminary data.</text>
</comment>
<keyword evidence="2" id="KW-1185">Reference proteome</keyword>
<evidence type="ECO:0000313" key="1">
    <source>
        <dbReference type="EMBL" id="KAK9240278.1"/>
    </source>
</evidence>
<sequence length="340" mass="38339">MGHLLIDLDYSAIVASVLKRDDYHIQFVLVTAGIVILILLFHYSYELCYSICCQSTTAIQPLDSTLLDFVAPNRSIWPSSSYANFLVHGKPIPLHILLTDLFLGKLILRGSPSESLWQLVRNSECTWSIALLAAFILPTSDRPKIQKRVRLTPEMRQAFTLKHSLLAQYLCLQDSEPCIAISGSPLFAKFLFKYYDIQNALDDAATERYRKAVLVLSYSFATDFLTSALDAITAGGFVMLELTIVQKRCPAAVWYTHFSRRFIDPMAISMLVNSCQSVQRFLCRRGVAVDSIVDVSFEEAKICKATCENSRGAYQIWNAWTTILLAEGIIKRFVLLGHKM</sequence>
<dbReference type="EMBL" id="MU971340">
    <property type="protein sequence ID" value="KAK9240278.1"/>
    <property type="molecule type" value="Genomic_DNA"/>
</dbReference>
<reference evidence="2" key="1">
    <citation type="journal article" date="2024" name="Front. Bioeng. Biotechnol.">
        <title>Genome-scale model development and genomic sequencing of the oleaginous clade Lipomyces.</title>
        <authorList>
            <person name="Czajka J.J."/>
            <person name="Han Y."/>
            <person name="Kim J."/>
            <person name="Mondo S.J."/>
            <person name="Hofstad B.A."/>
            <person name="Robles A."/>
            <person name="Haridas S."/>
            <person name="Riley R."/>
            <person name="LaButti K."/>
            <person name="Pangilinan J."/>
            <person name="Andreopoulos W."/>
            <person name="Lipzen A."/>
            <person name="Yan J."/>
            <person name="Wang M."/>
            <person name="Ng V."/>
            <person name="Grigoriev I.V."/>
            <person name="Spatafora J.W."/>
            <person name="Magnuson J.K."/>
            <person name="Baker S.E."/>
            <person name="Pomraning K.R."/>
        </authorList>
    </citation>
    <scope>NUCLEOTIDE SEQUENCE [LARGE SCALE GENOMIC DNA]</scope>
    <source>
        <strain evidence="2">CBS 7786</strain>
    </source>
</reference>
<organism evidence="1 2">
    <name type="scientific">Lipomyces kononenkoae</name>
    <name type="common">Yeast</name>
    <dbReference type="NCBI Taxonomy" id="34357"/>
    <lineage>
        <taxon>Eukaryota</taxon>
        <taxon>Fungi</taxon>
        <taxon>Dikarya</taxon>
        <taxon>Ascomycota</taxon>
        <taxon>Saccharomycotina</taxon>
        <taxon>Lipomycetes</taxon>
        <taxon>Lipomycetales</taxon>
        <taxon>Lipomycetaceae</taxon>
        <taxon>Lipomyces</taxon>
    </lineage>
</organism>